<keyword evidence="1" id="KW-0812">Transmembrane</keyword>
<accession>A0A9P2G5P8</accession>
<evidence type="ECO:0000313" key="2">
    <source>
        <dbReference type="EMBL" id="EES90467.1"/>
    </source>
</evidence>
<name>A0A9P2G5P8_CLOBO</name>
<dbReference type="Proteomes" id="UP000006160">
    <property type="component" value="Unassembled WGS sequence"/>
</dbReference>
<sequence length="42" mass="5230">MSYRFNVKKYIKKIISYIVTRVYCVIIFYFQGNYKLQEIKNN</sequence>
<dbReference type="EMBL" id="ACSJ01000009">
    <property type="protein sequence ID" value="EES90467.1"/>
    <property type="molecule type" value="Genomic_DNA"/>
</dbReference>
<organism evidence="2 3">
    <name type="scientific">Clostridium botulinum D str. 1873</name>
    <dbReference type="NCBI Taxonomy" id="592027"/>
    <lineage>
        <taxon>Bacteria</taxon>
        <taxon>Bacillati</taxon>
        <taxon>Bacillota</taxon>
        <taxon>Clostridia</taxon>
        <taxon>Eubacteriales</taxon>
        <taxon>Clostridiaceae</taxon>
        <taxon>Clostridium</taxon>
    </lineage>
</organism>
<evidence type="ECO:0000313" key="3">
    <source>
        <dbReference type="Proteomes" id="UP000006160"/>
    </source>
</evidence>
<evidence type="ECO:0000256" key="1">
    <source>
        <dbReference type="SAM" id="Phobius"/>
    </source>
</evidence>
<proteinExistence type="predicted"/>
<keyword evidence="1" id="KW-0472">Membrane</keyword>
<gene>
    <name evidence="2" type="ORF">CLG_B0020</name>
</gene>
<keyword evidence="1" id="KW-1133">Transmembrane helix</keyword>
<feature type="transmembrane region" description="Helical" evidence="1">
    <location>
        <begin position="14"/>
        <end position="32"/>
    </location>
</feature>
<protein>
    <submittedName>
        <fullName evidence="2">Uncharacterized protein</fullName>
    </submittedName>
</protein>
<comment type="caution">
    <text evidence="2">The sequence shown here is derived from an EMBL/GenBank/DDBJ whole genome shotgun (WGS) entry which is preliminary data.</text>
</comment>
<reference evidence="2 3" key="1">
    <citation type="submission" date="2009-10" db="EMBL/GenBank/DDBJ databases">
        <authorList>
            <person name="Shrivastava S."/>
            <person name="Brinkac L.B."/>
            <person name="Brown J.L."/>
            <person name="Bruce D.B."/>
            <person name="Detter C."/>
            <person name="Green L.D."/>
            <person name="Munk C.A."/>
            <person name="Rogers Y.C."/>
            <person name="Tapia R."/>
            <person name="Saunders E.S."/>
            <person name="Sims D.R."/>
            <person name="Smith L.A."/>
            <person name="Smith T.J."/>
            <person name="Sutton G."/>
            <person name="Brettin T."/>
        </authorList>
    </citation>
    <scope>NUCLEOTIDE SEQUENCE [LARGE SCALE GENOMIC DNA]</scope>
    <source>
        <strain evidence="3">D str. 1873</strain>
    </source>
</reference>
<dbReference type="AlphaFoldDB" id="A0A9P2G5P8"/>